<organism evidence="2 3">
    <name type="scientific">Canna indica</name>
    <name type="common">Indian-shot</name>
    <dbReference type="NCBI Taxonomy" id="4628"/>
    <lineage>
        <taxon>Eukaryota</taxon>
        <taxon>Viridiplantae</taxon>
        <taxon>Streptophyta</taxon>
        <taxon>Embryophyta</taxon>
        <taxon>Tracheophyta</taxon>
        <taxon>Spermatophyta</taxon>
        <taxon>Magnoliopsida</taxon>
        <taxon>Liliopsida</taxon>
        <taxon>Zingiberales</taxon>
        <taxon>Cannaceae</taxon>
        <taxon>Canna</taxon>
    </lineage>
</organism>
<accession>A0AAQ3KGM5</accession>
<name>A0AAQ3KGM5_9LILI</name>
<dbReference type="SUPFAM" id="SSF81383">
    <property type="entry name" value="F-box domain"/>
    <property type="match status" value="1"/>
</dbReference>
<dbReference type="InterPro" id="IPR006553">
    <property type="entry name" value="Leu-rich_rpt_Cys-con_subtyp"/>
</dbReference>
<protein>
    <recommendedName>
        <fullName evidence="1">F-box domain-containing protein</fullName>
    </recommendedName>
</protein>
<gene>
    <name evidence="2" type="ORF">Cni_G13849</name>
</gene>
<dbReference type="InterPro" id="IPR032675">
    <property type="entry name" value="LRR_dom_sf"/>
</dbReference>
<dbReference type="InterPro" id="IPR001810">
    <property type="entry name" value="F-box_dom"/>
</dbReference>
<dbReference type="SUPFAM" id="SSF52047">
    <property type="entry name" value="RNI-like"/>
    <property type="match status" value="2"/>
</dbReference>
<evidence type="ECO:0000313" key="2">
    <source>
        <dbReference type="EMBL" id="WOL05126.1"/>
    </source>
</evidence>
<dbReference type="GO" id="GO:0031146">
    <property type="term" value="P:SCF-dependent proteasomal ubiquitin-dependent protein catabolic process"/>
    <property type="evidence" value="ECO:0007669"/>
    <property type="project" value="TreeGrafter"/>
</dbReference>
<dbReference type="InterPro" id="IPR036047">
    <property type="entry name" value="F-box-like_dom_sf"/>
</dbReference>
<feature type="domain" description="F-box" evidence="1">
    <location>
        <begin position="12"/>
        <end position="59"/>
    </location>
</feature>
<dbReference type="PANTHER" id="PTHR13318:SF225">
    <property type="entry name" value="F-BOX DOMAIN-CONTAINING PROTEIN"/>
    <property type="match status" value="1"/>
</dbReference>
<evidence type="ECO:0000259" key="1">
    <source>
        <dbReference type="PROSITE" id="PS50181"/>
    </source>
</evidence>
<reference evidence="2 3" key="1">
    <citation type="submission" date="2023-10" db="EMBL/GenBank/DDBJ databases">
        <title>Chromosome-scale genome assembly provides insights into flower coloration mechanisms of Canna indica.</title>
        <authorList>
            <person name="Li C."/>
        </authorList>
    </citation>
    <scope>NUCLEOTIDE SEQUENCE [LARGE SCALE GENOMIC DNA]</scope>
    <source>
        <tissue evidence="2">Flower</tissue>
    </source>
</reference>
<dbReference type="Pfam" id="PF25372">
    <property type="entry name" value="DUF7885"/>
    <property type="match status" value="1"/>
</dbReference>
<dbReference type="InterPro" id="IPR057207">
    <property type="entry name" value="FBXL15_LRR"/>
</dbReference>
<dbReference type="AlphaFoldDB" id="A0AAQ3KGM5"/>
<dbReference type="EMBL" id="CP136893">
    <property type="protein sequence ID" value="WOL05126.1"/>
    <property type="molecule type" value="Genomic_DNA"/>
</dbReference>
<dbReference type="SMART" id="SM00367">
    <property type="entry name" value="LRR_CC"/>
    <property type="match status" value="7"/>
</dbReference>
<dbReference type="PANTHER" id="PTHR13318">
    <property type="entry name" value="PARTNER OF PAIRED, ISOFORM B-RELATED"/>
    <property type="match status" value="1"/>
</dbReference>
<keyword evidence="3" id="KW-1185">Reference proteome</keyword>
<dbReference type="Proteomes" id="UP001327560">
    <property type="component" value="Chromosome 4"/>
</dbReference>
<dbReference type="GO" id="GO:0019005">
    <property type="term" value="C:SCF ubiquitin ligase complex"/>
    <property type="evidence" value="ECO:0007669"/>
    <property type="project" value="TreeGrafter"/>
</dbReference>
<dbReference type="PROSITE" id="PS50181">
    <property type="entry name" value="FBOX"/>
    <property type="match status" value="1"/>
</dbReference>
<sequence length="612" mass="66993">MEKTVRVGSGAVELVETLPQALLLEIMTKLDLESICSLAPLCKSLRSSVSKSLSSLSKLDLSDFSPTICVLNGLVGKNEVIKSLTLDCRQLDDSSIKVFAKESIQELVLLRCSMFSSYVFSAIGRKCPRLRMFTVEMSPDYECESVLAYNNAIGQMLQSCLKLESLSIKLHFGNPTIQLILPKTVKALLLQPVFNRQAMELIHSMRSGESDAYFPGVGMSSLRPMINCLQSLSLVLTKITDELLFIITSNLQLLVELCLEDNPPEEPSLQLQSDLSNNGLQMLGTSRNLIRLSLTRDRSSKTTFKRVNDVGILVLAEGCKRLESVRLGGFSKVTDAGYVSILHSCKNLKKLQIVNALLLSDLAFHDLADAPSSIVELRLISCNLITSETVELLSLCKKLQVLDLSGCRSVADVGLNAISRLCKLTTLNLCRADITDAGLSTLGGGRSPIETLCLRGCKRITDRGIVKMLNGDGLLSKTLVSLDLGYLPGASDKAIVAVAEVCKELSNLCIRNCFFITDKSISALGSPERSKGKRSLRKLDLFNCCGLSSTSFRFLRSPFFCGLRWLGVGSTKLLDKGKDRFLELARDKPGLSICTNGCEIGCKDGWQFHECI</sequence>
<evidence type="ECO:0000313" key="3">
    <source>
        <dbReference type="Proteomes" id="UP001327560"/>
    </source>
</evidence>
<proteinExistence type="predicted"/>
<dbReference type="Gene3D" id="3.80.10.10">
    <property type="entry name" value="Ribonuclease Inhibitor"/>
    <property type="match status" value="2"/>
</dbReference>